<evidence type="ECO:0000259" key="6">
    <source>
        <dbReference type="PROSITE" id="PS51296"/>
    </source>
</evidence>
<protein>
    <recommendedName>
        <fullName evidence="6">Rieske domain-containing protein</fullName>
    </recommendedName>
</protein>
<evidence type="ECO:0000256" key="2">
    <source>
        <dbReference type="ARBA" id="ARBA00022723"/>
    </source>
</evidence>
<dbReference type="InterPro" id="IPR050584">
    <property type="entry name" value="Cholesterol_7-desaturase"/>
</dbReference>
<evidence type="ECO:0000256" key="1">
    <source>
        <dbReference type="ARBA" id="ARBA00022714"/>
    </source>
</evidence>
<dbReference type="SUPFAM" id="SSF50022">
    <property type="entry name" value="ISP domain"/>
    <property type="match status" value="1"/>
</dbReference>
<dbReference type="PANTHER" id="PTHR21266">
    <property type="entry name" value="IRON-SULFUR DOMAIN CONTAINING PROTEIN"/>
    <property type="match status" value="1"/>
</dbReference>
<keyword evidence="4" id="KW-0408">Iron</keyword>
<accession>A0ABN1GNT2</accession>
<evidence type="ECO:0000313" key="8">
    <source>
        <dbReference type="Proteomes" id="UP001500957"/>
    </source>
</evidence>
<keyword evidence="1" id="KW-0001">2Fe-2S</keyword>
<keyword evidence="3" id="KW-0560">Oxidoreductase</keyword>
<keyword evidence="5" id="KW-0411">Iron-sulfur</keyword>
<proteinExistence type="predicted"/>
<reference evidence="7 8" key="1">
    <citation type="journal article" date="2019" name="Int. J. Syst. Evol. Microbiol.">
        <title>The Global Catalogue of Microorganisms (GCM) 10K type strain sequencing project: providing services to taxonomists for standard genome sequencing and annotation.</title>
        <authorList>
            <consortium name="The Broad Institute Genomics Platform"/>
            <consortium name="The Broad Institute Genome Sequencing Center for Infectious Disease"/>
            <person name="Wu L."/>
            <person name="Ma J."/>
        </authorList>
    </citation>
    <scope>NUCLEOTIDE SEQUENCE [LARGE SCALE GENOMIC DNA]</scope>
    <source>
        <strain evidence="7 8">JCM 10671</strain>
    </source>
</reference>
<dbReference type="PANTHER" id="PTHR21266:SF60">
    <property type="entry name" value="3-KETOSTEROID-9-ALPHA-MONOOXYGENASE, OXYGENASE COMPONENT"/>
    <property type="match status" value="1"/>
</dbReference>
<comment type="caution">
    <text evidence="7">The sequence shown here is derived from an EMBL/GenBank/DDBJ whole genome shotgun (WGS) entry which is preliminary data.</text>
</comment>
<keyword evidence="8" id="KW-1185">Reference proteome</keyword>
<dbReference type="InterPro" id="IPR036922">
    <property type="entry name" value="Rieske_2Fe-2S_sf"/>
</dbReference>
<evidence type="ECO:0000256" key="3">
    <source>
        <dbReference type="ARBA" id="ARBA00023002"/>
    </source>
</evidence>
<evidence type="ECO:0000313" key="7">
    <source>
        <dbReference type="EMBL" id="GAA0615356.1"/>
    </source>
</evidence>
<dbReference type="Pfam" id="PF00355">
    <property type="entry name" value="Rieske"/>
    <property type="match status" value="1"/>
</dbReference>
<name>A0ABN1GNT2_9ACTN</name>
<evidence type="ECO:0000256" key="5">
    <source>
        <dbReference type="ARBA" id="ARBA00023014"/>
    </source>
</evidence>
<evidence type="ECO:0000256" key="4">
    <source>
        <dbReference type="ARBA" id="ARBA00023004"/>
    </source>
</evidence>
<gene>
    <name evidence="7" type="ORF">GCM10009547_16620</name>
</gene>
<organism evidence="7 8">
    <name type="scientific">Sporichthya brevicatena</name>
    <dbReference type="NCBI Taxonomy" id="171442"/>
    <lineage>
        <taxon>Bacteria</taxon>
        <taxon>Bacillati</taxon>
        <taxon>Actinomycetota</taxon>
        <taxon>Actinomycetes</taxon>
        <taxon>Sporichthyales</taxon>
        <taxon>Sporichthyaceae</taxon>
        <taxon>Sporichthya</taxon>
    </lineage>
</organism>
<dbReference type="EMBL" id="BAAAHE010000011">
    <property type="protein sequence ID" value="GAA0615356.1"/>
    <property type="molecule type" value="Genomic_DNA"/>
</dbReference>
<keyword evidence="2" id="KW-0479">Metal-binding</keyword>
<feature type="domain" description="Rieske" evidence="6">
    <location>
        <begin position="28"/>
        <end position="131"/>
    </location>
</feature>
<dbReference type="InterPro" id="IPR017941">
    <property type="entry name" value="Rieske_2Fe-2S"/>
</dbReference>
<sequence length="299" mass="31597">MAVMGAPAPVDPVTPQAEVPVRRSASNWIAAAWSDDVVAGALVPTRVEGMDLLLYRDADGHVRAADRRCPRRGYPLTDGSVEPTGIRSSVDGWLWSFDGSATEPSGVVHRSEPGLVLRHHAVTEVHGLVLVCGGERVPPDVPRLPSPEAWISRPTTRAVASHPLAVLESLADPCTLSYVLGVGVTGEPRVPVATDDVLHLQFAVDRRPECTVDVRAFGTLLMSVSATGHNSGGALIGTTPTGADESLELRTCAWGGGADWAGMAGRLAEVVAAVRRDQERVVPARRSGLAVVRTWIGRA</sequence>
<dbReference type="PROSITE" id="PS51296">
    <property type="entry name" value="RIESKE"/>
    <property type="match status" value="1"/>
</dbReference>
<dbReference type="Gene3D" id="2.102.10.10">
    <property type="entry name" value="Rieske [2Fe-2S] iron-sulphur domain"/>
    <property type="match status" value="1"/>
</dbReference>
<dbReference type="Proteomes" id="UP001500957">
    <property type="component" value="Unassembled WGS sequence"/>
</dbReference>